<sequence length="419" mass="45466">MGAGQSIFYPDNPKRRKRAEELGNDCKYAQEQYDTSKANIERELGPYKEKMNRLLQAFNCRNIDDFDRLIQQTATGAALEHWNKVRENYDKSQEIDQIIMAAEGVVTIVGFTVSVIGALTGAFGFFVGLGVTADILLVLGLLGAIFDLIDGAIQRSKLRDAINELVPTRIKARYAATQMQNLEKCIPSIKLVYATFEKAGYDKDKIAQLMKEGDILDSLQKGQTNITYRSIGQELANQDSGRGSWTNEDPSWQVIAAALDAQAGIAGGGAKAVALRMATSEKETAGPTLEHGDGYIVLKLTKSEAAPVISGQLHVKLDGFEGDDAARALIHVNDDKEALDADTGLGMVQTKPVSATEDTKWLLSFVNPGDAEKFSTAGKTFDASRIPQVAEIFIQADSMYLTRDGGLSPAATPLMVSYA</sequence>
<proteinExistence type="predicted"/>
<comment type="caution">
    <text evidence="2">The sequence shown here is derived from an EMBL/GenBank/DDBJ whole genome shotgun (WGS) entry which is preliminary data.</text>
</comment>
<organism evidence="2 3">
    <name type="scientific">Marasmius crinis-equi</name>
    <dbReference type="NCBI Taxonomy" id="585013"/>
    <lineage>
        <taxon>Eukaryota</taxon>
        <taxon>Fungi</taxon>
        <taxon>Dikarya</taxon>
        <taxon>Basidiomycota</taxon>
        <taxon>Agaricomycotina</taxon>
        <taxon>Agaricomycetes</taxon>
        <taxon>Agaricomycetidae</taxon>
        <taxon>Agaricales</taxon>
        <taxon>Marasmiineae</taxon>
        <taxon>Marasmiaceae</taxon>
        <taxon>Marasmius</taxon>
    </lineage>
</organism>
<feature type="transmembrane region" description="Helical" evidence="1">
    <location>
        <begin position="125"/>
        <end position="149"/>
    </location>
</feature>
<dbReference type="EMBL" id="JBAHYK010000999">
    <property type="protein sequence ID" value="KAL0570071.1"/>
    <property type="molecule type" value="Genomic_DNA"/>
</dbReference>
<gene>
    <name evidence="2" type="ORF">V5O48_011889</name>
</gene>
<evidence type="ECO:0000256" key="1">
    <source>
        <dbReference type="SAM" id="Phobius"/>
    </source>
</evidence>
<evidence type="ECO:0000313" key="3">
    <source>
        <dbReference type="Proteomes" id="UP001465976"/>
    </source>
</evidence>
<reference evidence="2 3" key="1">
    <citation type="submission" date="2024-02" db="EMBL/GenBank/DDBJ databases">
        <title>A draft genome for the cacao thread blight pathogen Marasmius crinis-equi.</title>
        <authorList>
            <person name="Cohen S.P."/>
            <person name="Baruah I.K."/>
            <person name="Amoako-Attah I."/>
            <person name="Bukari Y."/>
            <person name="Meinhardt L.W."/>
            <person name="Bailey B.A."/>
        </authorList>
    </citation>
    <scope>NUCLEOTIDE SEQUENCE [LARGE SCALE GENOMIC DNA]</scope>
    <source>
        <strain evidence="2 3">GH-76</strain>
    </source>
</reference>
<keyword evidence="1" id="KW-0812">Transmembrane</keyword>
<feature type="transmembrane region" description="Helical" evidence="1">
    <location>
        <begin position="98"/>
        <end position="119"/>
    </location>
</feature>
<accession>A0ABR3F4D6</accession>
<keyword evidence="1" id="KW-1133">Transmembrane helix</keyword>
<dbReference type="Proteomes" id="UP001465976">
    <property type="component" value="Unassembled WGS sequence"/>
</dbReference>
<keyword evidence="1" id="KW-0472">Membrane</keyword>
<protein>
    <submittedName>
        <fullName evidence="2">Uncharacterized protein</fullName>
    </submittedName>
</protein>
<evidence type="ECO:0000313" key="2">
    <source>
        <dbReference type="EMBL" id="KAL0570071.1"/>
    </source>
</evidence>
<name>A0ABR3F4D6_9AGAR</name>
<keyword evidence="3" id="KW-1185">Reference proteome</keyword>